<evidence type="ECO:0000313" key="3">
    <source>
        <dbReference type="Proteomes" id="UP000887458"/>
    </source>
</evidence>
<evidence type="ECO:0000313" key="2">
    <source>
        <dbReference type="EMBL" id="KAH9423207.1"/>
    </source>
</evidence>
<keyword evidence="3" id="KW-1185">Reference proteome</keyword>
<name>A0ABQ8JLA8_DERPT</name>
<comment type="caution">
    <text evidence="2">The sequence shown here is derived from an EMBL/GenBank/DDBJ whole genome shotgun (WGS) entry which is preliminary data.</text>
</comment>
<evidence type="ECO:0000256" key="1">
    <source>
        <dbReference type="SAM" id="MobiDB-lite"/>
    </source>
</evidence>
<protein>
    <submittedName>
        <fullName evidence="2">Uncharacterized protein</fullName>
    </submittedName>
</protein>
<reference evidence="2 3" key="2">
    <citation type="journal article" date="2022" name="Mol. Biol. Evol.">
        <title>Comparative Genomics Reveals Insights into the Divergent Evolution of Astigmatic Mites and Household Pest Adaptations.</title>
        <authorList>
            <person name="Xiong Q."/>
            <person name="Wan A.T."/>
            <person name="Liu X."/>
            <person name="Fung C.S."/>
            <person name="Xiao X."/>
            <person name="Malainual N."/>
            <person name="Hou J."/>
            <person name="Wang L."/>
            <person name="Wang M."/>
            <person name="Yang K.Y."/>
            <person name="Cui Y."/>
            <person name="Leung E.L."/>
            <person name="Nong W."/>
            <person name="Shin S.K."/>
            <person name="Au S.W."/>
            <person name="Jeong K.Y."/>
            <person name="Chew F.T."/>
            <person name="Hui J.H."/>
            <person name="Leung T.F."/>
            <person name="Tungtrongchitr A."/>
            <person name="Zhong N."/>
            <person name="Liu Z."/>
            <person name="Tsui S.K."/>
        </authorList>
    </citation>
    <scope>NUCLEOTIDE SEQUENCE [LARGE SCALE GENOMIC DNA]</scope>
    <source>
        <strain evidence="2">Derp</strain>
    </source>
</reference>
<accession>A0ABQ8JLA8</accession>
<dbReference type="Proteomes" id="UP000887458">
    <property type="component" value="Unassembled WGS sequence"/>
</dbReference>
<feature type="compositionally biased region" description="Polar residues" evidence="1">
    <location>
        <begin position="42"/>
        <end position="64"/>
    </location>
</feature>
<reference evidence="2 3" key="1">
    <citation type="journal article" date="2018" name="J. Allergy Clin. Immunol.">
        <title>High-quality assembly of Dermatophagoides pteronyssinus genome and transcriptome reveals a wide range of novel allergens.</title>
        <authorList>
            <person name="Liu X.Y."/>
            <person name="Yang K.Y."/>
            <person name="Wang M.Q."/>
            <person name="Kwok J.S."/>
            <person name="Zeng X."/>
            <person name="Yang Z."/>
            <person name="Xiao X.J."/>
            <person name="Lau C.P."/>
            <person name="Li Y."/>
            <person name="Huang Z.M."/>
            <person name="Ba J.G."/>
            <person name="Yim A.K."/>
            <person name="Ouyang C.Y."/>
            <person name="Ngai S.M."/>
            <person name="Chan T.F."/>
            <person name="Leung E.L."/>
            <person name="Liu L."/>
            <person name="Liu Z.G."/>
            <person name="Tsui S.K."/>
        </authorList>
    </citation>
    <scope>NUCLEOTIDE SEQUENCE [LARGE SCALE GENOMIC DNA]</scope>
    <source>
        <strain evidence="2">Derp</strain>
    </source>
</reference>
<gene>
    <name evidence="2" type="ORF">DERP_003484</name>
</gene>
<feature type="region of interest" description="Disordered" evidence="1">
    <location>
        <begin position="42"/>
        <end position="70"/>
    </location>
</feature>
<dbReference type="EMBL" id="NJHN03000032">
    <property type="protein sequence ID" value="KAH9423207.1"/>
    <property type="molecule type" value="Genomic_DNA"/>
</dbReference>
<proteinExistence type="predicted"/>
<organism evidence="2 3">
    <name type="scientific">Dermatophagoides pteronyssinus</name>
    <name type="common">European house dust mite</name>
    <dbReference type="NCBI Taxonomy" id="6956"/>
    <lineage>
        <taxon>Eukaryota</taxon>
        <taxon>Metazoa</taxon>
        <taxon>Ecdysozoa</taxon>
        <taxon>Arthropoda</taxon>
        <taxon>Chelicerata</taxon>
        <taxon>Arachnida</taxon>
        <taxon>Acari</taxon>
        <taxon>Acariformes</taxon>
        <taxon>Sarcoptiformes</taxon>
        <taxon>Astigmata</taxon>
        <taxon>Psoroptidia</taxon>
        <taxon>Analgoidea</taxon>
        <taxon>Pyroglyphidae</taxon>
        <taxon>Dermatophagoidinae</taxon>
        <taxon>Dermatophagoides</taxon>
    </lineage>
</organism>
<sequence length="108" mass="12180">MSSDLYRDYSNEILKRPLPKLEPPPPTLFAMKNEKMVNIVEQQRPSSSSTIINVPQQPSSSSAAGNHRKQQWKANVNSAISVTQIEIFVKHDIRIENTIPHICSIISL</sequence>